<evidence type="ECO:0000313" key="2">
    <source>
        <dbReference type="EMBL" id="SRX92230.1"/>
    </source>
</evidence>
<keyword evidence="1" id="KW-0732">Signal</keyword>
<dbReference type="SUPFAM" id="SSF160935">
    <property type="entry name" value="VPA0735-like"/>
    <property type="match status" value="1"/>
</dbReference>
<gene>
    <name evidence="2" type="ORF">MSP7336_00455</name>
</gene>
<sequence>MATGSQRVVRLAGTAASMATGALALFTLSPHAVAEPNPLQPVIDQLIQAQQQVEADTSGFPFVRPTDVGPMLHEYSQNLASTLLASQLPPLTFSQFDSLGIPWAPYPWNAPATNMQQFLTLANPDAQYGVLPVDPDHTYTITVYPGPGTQDLTFAVNAGDGVTVDYTPLRGFNLANATPNPDGSYSIVLSATVQQGNWVDIGGGDRVIIRDTVGDWGQIHDSLTIQEEGVTQSNMLPLLSENQISSLLATVAGNEVRENLSPTYFGQMDVPQSLPDNTFSPIQPTVPFMPGPLLPGNNQISSLGNFSLEPGQALILKVPDVDAAYSSAMLANTFGQTAAPVTATGNLNDTQVFHAADGFTYYVISSQDPGVANWLDTGGVDHGEVWLRWQGLSGEIATTPVQAEVVDIADVREELPADTPLITPAERAADLQERLFEWDYAHHQNNGLAWLAGNLEYNQIKAAMGAEQFNEIFGGQTTVFGVPQDVPSVVDRLTSPELIPNIVTIVNAMLADPENTLTAIINNVPLAIKDIELPVIFSVLSLQEAVQGGLGAPSFATVFENMLTDPVTSITAGILNARDDLAVAVMNASDSTSFDDAVPLWASLEQINQGILQTLTSALDLLP</sequence>
<accession>A0A375YU36</accession>
<dbReference type="Proteomes" id="UP000252015">
    <property type="component" value="Unassembled WGS sequence"/>
</dbReference>
<feature type="signal peptide" evidence="1">
    <location>
        <begin position="1"/>
        <end position="34"/>
    </location>
</feature>
<proteinExistence type="predicted"/>
<evidence type="ECO:0000256" key="1">
    <source>
        <dbReference type="SAM" id="SignalP"/>
    </source>
</evidence>
<keyword evidence="3" id="KW-1185">Reference proteome</keyword>
<evidence type="ECO:0008006" key="4">
    <source>
        <dbReference type="Google" id="ProtNLM"/>
    </source>
</evidence>
<dbReference type="EMBL" id="UEGW01000001">
    <property type="protein sequence ID" value="SRX92230.1"/>
    <property type="molecule type" value="Genomic_DNA"/>
</dbReference>
<organism evidence="2 3">
    <name type="scientific">Mycobacterium shimoidei</name>
    <dbReference type="NCBI Taxonomy" id="29313"/>
    <lineage>
        <taxon>Bacteria</taxon>
        <taxon>Bacillati</taxon>
        <taxon>Actinomycetota</taxon>
        <taxon>Actinomycetes</taxon>
        <taxon>Mycobacteriales</taxon>
        <taxon>Mycobacteriaceae</taxon>
        <taxon>Mycobacterium</taxon>
    </lineage>
</organism>
<name>A0A375YU36_MYCSH</name>
<feature type="chain" id="PRO_5016886959" description="DUF1214 domain-containing protein" evidence="1">
    <location>
        <begin position="35"/>
        <end position="623"/>
    </location>
</feature>
<dbReference type="RefSeq" id="WP_113962957.1">
    <property type="nucleotide sequence ID" value="NZ_UEGW01000001.1"/>
</dbReference>
<evidence type="ECO:0000313" key="3">
    <source>
        <dbReference type="Proteomes" id="UP000252015"/>
    </source>
</evidence>
<dbReference type="STRING" id="29313.BHQ16_15365"/>
<protein>
    <recommendedName>
        <fullName evidence="4">DUF1214 domain-containing protein</fullName>
    </recommendedName>
</protein>
<dbReference type="AlphaFoldDB" id="A0A375YU36"/>
<reference evidence="2 3" key="1">
    <citation type="submission" date="2018-05" db="EMBL/GenBank/DDBJ databases">
        <authorList>
            <consortium name="IHU Genomes"/>
        </authorList>
    </citation>
    <scope>NUCLEOTIDE SEQUENCE [LARGE SCALE GENOMIC DNA]</scope>
    <source>
        <strain evidence="2 3">P7336</strain>
    </source>
</reference>